<feature type="domain" description="Lycopene cyclase" evidence="9">
    <location>
        <begin position="105"/>
        <end position="199"/>
    </location>
</feature>
<evidence type="ECO:0000256" key="7">
    <source>
        <dbReference type="ARBA" id="ARBA00023235"/>
    </source>
</evidence>
<keyword evidence="5 8" id="KW-1133">Transmembrane helix</keyword>
<evidence type="ECO:0000256" key="3">
    <source>
        <dbReference type="ARBA" id="ARBA00022692"/>
    </source>
</evidence>
<feature type="transmembrane region" description="Helical" evidence="8">
    <location>
        <begin position="177"/>
        <end position="196"/>
    </location>
</feature>
<comment type="subcellular location">
    <subcellularLocation>
        <location evidence="1">Membrane</location>
        <topology evidence="1">Multi-pass membrane protein</topology>
    </subcellularLocation>
</comment>
<keyword evidence="6 8" id="KW-0472">Membrane</keyword>
<dbReference type="GO" id="GO:0045436">
    <property type="term" value="F:lycopene beta cyclase activity"/>
    <property type="evidence" value="ECO:0007669"/>
    <property type="project" value="UniProtKB-ARBA"/>
</dbReference>
<keyword evidence="7" id="KW-0413">Isomerase</keyword>
<feature type="transmembrane region" description="Helical" evidence="8">
    <location>
        <begin position="133"/>
        <end position="157"/>
    </location>
</feature>
<evidence type="ECO:0000256" key="5">
    <source>
        <dbReference type="ARBA" id="ARBA00022989"/>
    </source>
</evidence>
<dbReference type="EMBL" id="JAATJJ010000001">
    <property type="protein sequence ID" value="NJB71747.1"/>
    <property type="molecule type" value="Genomic_DNA"/>
</dbReference>
<reference evidence="10 11" key="1">
    <citation type="submission" date="2020-03" db="EMBL/GenBank/DDBJ databases">
        <title>Genomic Encyclopedia of Type Strains, Phase IV (KMG-IV): sequencing the most valuable type-strain genomes for metagenomic binning, comparative biology and taxonomic classification.</title>
        <authorList>
            <person name="Goeker M."/>
        </authorList>
    </citation>
    <scope>NUCLEOTIDE SEQUENCE [LARGE SCALE GENOMIC DNA]</scope>
    <source>
        <strain evidence="10 11">DSM 29762</strain>
    </source>
</reference>
<dbReference type="Proteomes" id="UP000590442">
    <property type="component" value="Unassembled WGS sequence"/>
</dbReference>
<feature type="transmembrane region" description="Helical" evidence="8">
    <location>
        <begin position="110"/>
        <end position="126"/>
    </location>
</feature>
<feature type="domain" description="Lycopene cyclase" evidence="9">
    <location>
        <begin position="7"/>
        <end position="68"/>
    </location>
</feature>
<dbReference type="AlphaFoldDB" id="A0A846QWZ2"/>
<organism evidence="10 11">
    <name type="scientific">Saonia flava</name>
    <dbReference type="NCBI Taxonomy" id="523696"/>
    <lineage>
        <taxon>Bacteria</taxon>
        <taxon>Pseudomonadati</taxon>
        <taxon>Bacteroidota</taxon>
        <taxon>Flavobacteriia</taxon>
        <taxon>Flavobacteriales</taxon>
        <taxon>Flavobacteriaceae</taxon>
        <taxon>Saonia</taxon>
    </lineage>
</organism>
<sequence length="204" mass="24086">MNYIKWWKQVFLSIFIVAFLFIVWDIIFTRNGVWGFNNSYLTGLYIFNLPIEEWLFFICIPYASIFIHYAFQHFFPNIRLSVLSTRTITIALILLISAILILNLDKAYTFYNYGFLLLILVFCLFTKNKELEVFYLTFLIILIPFFIVNGILTGSFIPNEVVWYNDLENLGIRIGTIPIEDIGYAFNMLFLNILLIEKFKSTVK</sequence>
<protein>
    <submittedName>
        <fullName evidence="10">Lycopene cyclase domain-containing protein</fullName>
    </submittedName>
</protein>
<evidence type="ECO:0000256" key="8">
    <source>
        <dbReference type="SAM" id="Phobius"/>
    </source>
</evidence>
<evidence type="ECO:0000256" key="6">
    <source>
        <dbReference type="ARBA" id="ARBA00023136"/>
    </source>
</evidence>
<accession>A0A846QWZ2</accession>
<evidence type="ECO:0000313" key="10">
    <source>
        <dbReference type="EMBL" id="NJB71747.1"/>
    </source>
</evidence>
<dbReference type="GO" id="GO:0016117">
    <property type="term" value="P:carotenoid biosynthetic process"/>
    <property type="evidence" value="ECO:0007669"/>
    <property type="project" value="UniProtKB-KW"/>
</dbReference>
<keyword evidence="11" id="KW-1185">Reference proteome</keyword>
<evidence type="ECO:0000256" key="4">
    <source>
        <dbReference type="ARBA" id="ARBA00022746"/>
    </source>
</evidence>
<dbReference type="Pfam" id="PF18916">
    <property type="entry name" value="Lycopene_cyc"/>
    <property type="match status" value="2"/>
</dbReference>
<name>A0A846QWZ2_9FLAO</name>
<evidence type="ECO:0000259" key="9">
    <source>
        <dbReference type="Pfam" id="PF18916"/>
    </source>
</evidence>
<evidence type="ECO:0000256" key="2">
    <source>
        <dbReference type="ARBA" id="ARBA00004829"/>
    </source>
</evidence>
<feature type="transmembrane region" description="Helical" evidence="8">
    <location>
        <begin position="12"/>
        <end position="34"/>
    </location>
</feature>
<feature type="transmembrane region" description="Helical" evidence="8">
    <location>
        <begin position="83"/>
        <end position="104"/>
    </location>
</feature>
<feature type="transmembrane region" description="Helical" evidence="8">
    <location>
        <begin position="54"/>
        <end position="71"/>
    </location>
</feature>
<dbReference type="InterPro" id="IPR017825">
    <property type="entry name" value="Lycopene_cyclase_dom"/>
</dbReference>
<keyword evidence="4" id="KW-0125">Carotenoid biosynthesis</keyword>
<evidence type="ECO:0000313" key="11">
    <source>
        <dbReference type="Proteomes" id="UP000590442"/>
    </source>
</evidence>
<proteinExistence type="predicted"/>
<dbReference type="GO" id="GO:0016872">
    <property type="term" value="F:intramolecular lyase activity"/>
    <property type="evidence" value="ECO:0007669"/>
    <property type="project" value="InterPro"/>
</dbReference>
<comment type="pathway">
    <text evidence="2">Carotenoid biosynthesis.</text>
</comment>
<dbReference type="NCBIfam" id="TIGR03462">
    <property type="entry name" value="CarR_dom_SF"/>
    <property type="match status" value="1"/>
</dbReference>
<comment type="caution">
    <text evidence="10">The sequence shown here is derived from an EMBL/GenBank/DDBJ whole genome shotgun (WGS) entry which is preliminary data.</text>
</comment>
<keyword evidence="3 8" id="KW-0812">Transmembrane</keyword>
<evidence type="ECO:0000256" key="1">
    <source>
        <dbReference type="ARBA" id="ARBA00004141"/>
    </source>
</evidence>
<dbReference type="GO" id="GO:0016020">
    <property type="term" value="C:membrane"/>
    <property type="evidence" value="ECO:0007669"/>
    <property type="project" value="UniProtKB-SubCell"/>
</dbReference>
<gene>
    <name evidence="10" type="ORF">GGR42_002209</name>
</gene>